<evidence type="ECO:0000256" key="2">
    <source>
        <dbReference type="SAM" id="MobiDB-lite"/>
    </source>
</evidence>
<name>A0A2R5L5G0_9ACAR</name>
<sequence length="103" mass="11351">MARAYVILLLISWLAVLINDVGGAPVALKGSNDAHRIVKRSPKKCALGTCANNNLANDLHNYHVHNAKHQSGGTGAYSFGRRRRSVPDRKQLLRRLSTSARHQ</sequence>
<dbReference type="Pfam" id="PF00214">
    <property type="entry name" value="Calc_CGRP_IAPP"/>
    <property type="match status" value="1"/>
</dbReference>
<reference evidence="4" key="1">
    <citation type="submission" date="2018-03" db="EMBL/GenBank/DDBJ databases">
        <title>The relapsing fever spirochete Borrelia turicatae persists in the highly oxidative environment of its soft-bodied tick vector.</title>
        <authorList>
            <person name="Bourret T.J."/>
            <person name="Boyle W.K."/>
            <person name="Valenzuela J.G."/>
            <person name="Oliveira F."/>
            <person name="Lopez J.E."/>
        </authorList>
    </citation>
    <scope>NUCLEOTIDE SEQUENCE</scope>
    <source>
        <strain evidence="4">Kansas strain/isolate</strain>
        <tissue evidence="4">Salivary glands</tissue>
    </source>
</reference>
<feature type="region of interest" description="Disordered" evidence="2">
    <location>
        <begin position="69"/>
        <end position="103"/>
    </location>
</feature>
<feature type="signal peptide" evidence="3">
    <location>
        <begin position="1"/>
        <end position="23"/>
    </location>
</feature>
<evidence type="ECO:0000313" key="4">
    <source>
        <dbReference type="EMBL" id="MBY04713.1"/>
    </source>
</evidence>
<feature type="disulfide bond" evidence="1">
    <location>
        <begin position="45"/>
        <end position="50"/>
    </location>
</feature>
<proteinExistence type="predicted"/>
<keyword evidence="1" id="KW-1015">Disulfide bond</keyword>
<dbReference type="EMBL" id="GGLE01000587">
    <property type="protein sequence ID" value="MBY04713.1"/>
    <property type="molecule type" value="Transcribed_RNA"/>
</dbReference>
<protein>
    <submittedName>
        <fullName evidence="4">Putative conserved secreted protein</fullName>
    </submittedName>
</protein>
<feature type="chain" id="PRO_5015342726" evidence="3">
    <location>
        <begin position="24"/>
        <end position="103"/>
    </location>
</feature>
<dbReference type="InterPro" id="IPR021116">
    <property type="entry name" value="Calcitonin/adrenomedullin"/>
</dbReference>
<dbReference type="GO" id="GO:0005179">
    <property type="term" value="F:hormone activity"/>
    <property type="evidence" value="ECO:0007669"/>
    <property type="project" value="InterPro"/>
</dbReference>
<accession>A0A2R5L5G0</accession>
<dbReference type="AlphaFoldDB" id="A0A2R5L5G0"/>
<evidence type="ECO:0000256" key="3">
    <source>
        <dbReference type="SAM" id="SignalP"/>
    </source>
</evidence>
<dbReference type="GO" id="GO:0005576">
    <property type="term" value="C:extracellular region"/>
    <property type="evidence" value="ECO:0007669"/>
    <property type="project" value="InterPro"/>
</dbReference>
<organism evidence="4">
    <name type="scientific">Ornithodoros turicata</name>
    <dbReference type="NCBI Taxonomy" id="34597"/>
    <lineage>
        <taxon>Eukaryota</taxon>
        <taxon>Metazoa</taxon>
        <taxon>Ecdysozoa</taxon>
        <taxon>Arthropoda</taxon>
        <taxon>Chelicerata</taxon>
        <taxon>Arachnida</taxon>
        <taxon>Acari</taxon>
        <taxon>Parasitiformes</taxon>
        <taxon>Ixodida</taxon>
        <taxon>Ixodoidea</taxon>
        <taxon>Argasidae</taxon>
        <taxon>Ornithodorinae</taxon>
        <taxon>Ornithodoros</taxon>
    </lineage>
</organism>
<evidence type="ECO:0000256" key="1">
    <source>
        <dbReference type="PIRSR" id="PIRSR621116-50"/>
    </source>
</evidence>
<keyword evidence="3" id="KW-0732">Signal</keyword>